<keyword evidence="2" id="KW-0863">Zinc-finger</keyword>
<keyword evidence="2" id="KW-0539">Nucleus</keyword>
<keyword evidence="2" id="KW-0479">Metal-binding</keyword>
<comment type="similarity">
    <text evidence="2">Belongs to the FHY3/FAR1 family.</text>
</comment>
<dbReference type="Proteomes" id="UP001151760">
    <property type="component" value="Unassembled WGS sequence"/>
</dbReference>
<comment type="function">
    <text evidence="2">Putative transcription activator involved in regulating light control of development.</text>
</comment>
<reference evidence="3" key="2">
    <citation type="submission" date="2022-01" db="EMBL/GenBank/DDBJ databases">
        <authorList>
            <person name="Yamashiro T."/>
            <person name="Shiraishi A."/>
            <person name="Satake H."/>
            <person name="Nakayama K."/>
        </authorList>
    </citation>
    <scope>NUCLEOTIDE SEQUENCE</scope>
</reference>
<proteinExistence type="inferred from homology"/>
<gene>
    <name evidence="3" type="ORF">Tco_1110155</name>
</gene>
<comment type="caution">
    <text evidence="3">The sequence shown here is derived from an EMBL/GenBank/DDBJ whole genome shotgun (WGS) entry which is preliminary data.</text>
</comment>
<name>A0ABQ5II15_9ASTR</name>
<keyword evidence="2" id="KW-0862">Zinc</keyword>
<dbReference type="Pfam" id="PF05701">
    <property type="entry name" value="WEMBL"/>
    <property type="match status" value="1"/>
</dbReference>
<dbReference type="PANTHER" id="PTHR31669">
    <property type="entry name" value="PROTEIN FAR1-RELATED SEQUENCE 10-RELATED"/>
    <property type="match status" value="1"/>
</dbReference>
<dbReference type="PANTHER" id="PTHR31669:SF42">
    <property type="entry name" value="PROTEIN FAR1-RELATED SEQUENCE 4"/>
    <property type="match status" value="1"/>
</dbReference>
<evidence type="ECO:0000256" key="1">
    <source>
        <dbReference type="ARBA" id="ARBA00005485"/>
    </source>
</evidence>
<dbReference type="InterPro" id="IPR008545">
    <property type="entry name" value="Web"/>
</dbReference>
<reference evidence="3" key="1">
    <citation type="journal article" date="2022" name="Int. J. Mol. Sci.">
        <title>Draft Genome of Tanacetum Coccineum: Genomic Comparison of Closely Related Tanacetum-Family Plants.</title>
        <authorList>
            <person name="Yamashiro T."/>
            <person name="Shiraishi A."/>
            <person name="Nakayama K."/>
            <person name="Satake H."/>
        </authorList>
    </citation>
    <scope>NUCLEOTIDE SEQUENCE</scope>
</reference>
<comment type="similarity">
    <text evidence="1">Belongs to the WEB family.</text>
</comment>
<evidence type="ECO:0000313" key="3">
    <source>
        <dbReference type="EMBL" id="GJT99816.1"/>
    </source>
</evidence>
<organism evidence="3 4">
    <name type="scientific">Tanacetum coccineum</name>
    <dbReference type="NCBI Taxonomy" id="301880"/>
    <lineage>
        <taxon>Eukaryota</taxon>
        <taxon>Viridiplantae</taxon>
        <taxon>Streptophyta</taxon>
        <taxon>Embryophyta</taxon>
        <taxon>Tracheophyta</taxon>
        <taxon>Spermatophyta</taxon>
        <taxon>Magnoliopsida</taxon>
        <taxon>eudicotyledons</taxon>
        <taxon>Gunneridae</taxon>
        <taxon>Pentapetalae</taxon>
        <taxon>asterids</taxon>
        <taxon>campanulids</taxon>
        <taxon>Asterales</taxon>
        <taxon>Asteraceae</taxon>
        <taxon>Asteroideae</taxon>
        <taxon>Anthemideae</taxon>
        <taxon>Anthemidinae</taxon>
        <taxon>Tanacetum</taxon>
    </lineage>
</organism>
<protein>
    <recommendedName>
        <fullName evidence="2">Protein FAR1-RELATED SEQUENCE</fullName>
    </recommendedName>
</protein>
<sequence length="198" mass="22373">MKNTRKPIFDAWHDMPEVNPSPFEKQSSFVYTQTIFKKFQLEVLGVAACHRKIEKEDCSSIAHTIVVLQMSGVFTIPVKYVLQRWTNADASRIPLSENLKNVKKGRYHKSYKITLDAIKDALLQCSNVNNSAENEVNDGIAVTKDKIYLANQSELKALNKLEEMNSDLASKKEQLSTGMKDAARAKEAKLAAKQELRI</sequence>
<evidence type="ECO:0000313" key="4">
    <source>
        <dbReference type="Proteomes" id="UP001151760"/>
    </source>
</evidence>
<dbReference type="EMBL" id="BQNB010020805">
    <property type="protein sequence ID" value="GJT99816.1"/>
    <property type="molecule type" value="Genomic_DNA"/>
</dbReference>
<dbReference type="InterPro" id="IPR031052">
    <property type="entry name" value="FHY3/FAR1"/>
</dbReference>
<keyword evidence="4" id="KW-1185">Reference proteome</keyword>
<comment type="subcellular location">
    <subcellularLocation>
        <location evidence="2">Nucleus</location>
    </subcellularLocation>
</comment>
<accession>A0ABQ5II15</accession>
<evidence type="ECO:0000256" key="2">
    <source>
        <dbReference type="RuleBase" id="RU367018"/>
    </source>
</evidence>